<organism evidence="1 2">
    <name type="scientific">Dioscorea alata</name>
    <name type="common">Purple yam</name>
    <dbReference type="NCBI Taxonomy" id="55571"/>
    <lineage>
        <taxon>Eukaryota</taxon>
        <taxon>Viridiplantae</taxon>
        <taxon>Streptophyta</taxon>
        <taxon>Embryophyta</taxon>
        <taxon>Tracheophyta</taxon>
        <taxon>Spermatophyta</taxon>
        <taxon>Magnoliopsida</taxon>
        <taxon>Liliopsida</taxon>
        <taxon>Dioscoreales</taxon>
        <taxon>Dioscoreaceae</taxon>
        <taxon>Dioscorea</taxon>
    </lineage>
</organism>
<dbReference type="Proteomes" id="UP000827976">
    <property type="component" value="Chromosome 5"/>
</dbReference>
<keyword evidence="2" id="KW-1185">Reference proteome</keyword>
<evidence type="ECO:0000313" key="1">
    <source>
        <dbReference type="EMBL" id="KAH7682435.1"/>
    </source>
</evidence>
<dbReference type="EMBL" id="CM037015">
    <property type="protein sequence ID" value="KAH7682435.1"/>
    <property type="molecule type" value="Genomic_DNA"/>
</dbReference>
<evidence type="ECO:0000313" key="2">
    <source>
        <dbReference type="Proteomes" id="UP000827976"/>
    </source>
</evidence>
<name>A0ACB7W4C3_DIOAL</name>
<reference evidence="2" key="1">
    <citation type="journal article" date="2022" name="Nat. Commun.">
        <title>Chromosome evolution and the genetic basis of agronomically important traits in greater yam.</title>
        <authorList>
            <person name="Bredeson J.V."/>
            <person name="Lyons J.B."/>
            <person name="Oniyinde I.O."/>
            <person name="Okereke N.R."/>
            <person name="Kolade O."/>
            <person name="Nnabue I."/>
            <person name="Nwadili C.O."/>
            <person name="Hribova E."/>
            <person name="Parker M."/>
            <person name="Nwogha J."/>
            <person name="Shu S."/>
            <person name="Carlson J."/>
            <person name="Kariba R."/>
            <person name="Muthemba S."/>
            <person name="Knop K."/>
            <person name="Barton G.J."/>
            <person name="Sherwood A.V."/>
            <person name="Lopez-Montes A."/>
            <person name="Asiedu R."/>
            <person name="Jamnadass R."/>
            <person name="Muchugi A."/>
            <person name="Goodstein D."/>
            <person name="Egesi C.N."/>
            <person name="Featherston J."/>
            <person name="Asfaw A."/>
            <person name="Simpson G.G."/>
            <person name="Dolezel J."/>
            <person name="Hendre P.S."/>
            <person name="Van Deynze A."/>
            <person name="Kumar P.L."/>
            <person name="Obidiegwu J.E."/>
            <person name="Bhattacharjee R."/>
            <person name="Rokhsar D.S."/>
        </authorList>
    </citation>
    <scope>NUCLEOTIDE SEQUENCE [LARGE SCALE GENOMIC DNA]</scope>
    <source>
        <strain evidence="2">cv. TDa95/00328</strain>
    </source>
</reference>
<sequence length="472" mass="51917">MKPSKKNAKRRRKASKSSAAAPAAPAPSESMEETLVEEKGALDRISETLASVSLDRITVACETGGEPCKAAEILGAQLQNAGGDRVVEKKGVGPRRRSRVVAASGMVSDVIGKGYSKHVGNSCEGRKDVVVKKVYRVEEAEQFLCSMLGWDDQLGMGVVKDVLGQCGYDVEKALDALIDISAPYCSQFNKNLLHPSQFTDKTSDSIYHPPEKEYEFLQSVGYVCRDYTSVFTGSKVQPLPGSIEKTDMQQKILESLFSIPGSQKHDPKCMDWKNVVKKVESFGKGLEFCCAGGKQSPPDAKKDRVGNKEAYQVFRSPAQVHYDTMKTYYQKAAAAYASGQWAHAAHLSEQGKHYSLLAREADERASRDIFHARNKDIKNAVTIDLHGQHVKNAIGLLKLHLLLFAYIPSVHFLKVITGCGADGVGKGKIKRSVINLVEKEEIQWSEENSGTLLLCIDGRTEYKFQECDSDTD</sequence>
<protein>
    <submittedName>
        <fullName evidence="1">Smr domain-containing protein</fullName>
    </submittedName>
</protein>
<gene>
    <name evidence="1" type="ORF">IHE45_05G121300</name>
</gene>
<proteinExistence type="predicted"/>
<accession>A0ACB7W4C3</accession>
<comment type="caution">
    <text evidence="1">The sequence shown here is derived from an EMBL/GenBank/DDBJ whole genome shotgun (WGS) entry which is preliminary data.</text>
</comment>